<dbReference type="EMBL" id="KI397507">
    <property type="protein sequence ID" value="ERM94624.1"/>
    <property type="molecule type" value="Genomic_DNA"/>
</dbReference>
<dbReference type="AlphaFoldDB" id="W1NHF1"/>
<sequence>MHDIEEDSDNGLSLEEYKVSTVQASTIMLAEALTLRQKWYAEIYNRANNTFETLSKFVPVDTNDIEAKMEILQREYNDKGVPDEAGHDVVGDSSRVVEDLAPSTQPKVEECRRYKTRKKQYQPQRRQPM</sequence>
<evidence type="ECO:0000313" key="2">
    <source>
        <dbReference type="EMBL" id="ERM94624.1"/>
    </source>
</evidence>
<dbReference type="HOGENOM" id="CLU_167812_0_0_1"/>
<reference evidence="3" key="1">
    <citation type="journal article" date="2013" name="Science">
        <title>The Amborella genome and the evolution of flowering plants.</title>
        <authorList>
            <consortium name="Amborella Genome Project"/>
        </authorList>
    </citation>
    <scope>NUCLEOTIDE SEQUENCE [LARGE SCALE GENOMIC DNA]</scope>
</reference>
<keyword evidence="3" id="KW-1185">Reference proteome</keyword>
<feature type="region of interest" description="Disordered" evidence="1">
    <location>
        <begin position="98"/>
        <end position="129"/>
    </location>
</feature>
<dbReference type="Gramene" id="ERM94624">
    <property type="protein sequence ID" value="ERM94624"/>
    <property type="gene ID" value="AMTR_s00011p00169440"/>
</dbReference>
<organism evidence="2 3">
    <name type="scientific">Amborella trichopoda</name>
    <dbReference type="NCBI Taxonomy" id="13333"/>
    <lineage>
        <taxon>Eukaryota</taxon>
        <taxon>Viridiplantae</taxon>
        <taxon>Streptophyta</taxon>
        <taxon>Embryophyta</taxon>
        <taxon>Tracheophyta</taxon>
        <taxon>Spermatophyta</taxon>
        <taxon>Magnoliopsida</taxon>
        <taxon>Amborellales</taxon>
        <taxon>Amborellaceae</taxon>
        <taxon>Amborella</taxon>
    </lineage>
</organism>
<evidence type="ECO:0000256" key="1">
    <source>
        <dbReference type="SAM" id="MobiDB-lite"/>
    </source>
</evidence>
<accession>W1NHF1</accession>
<gene>
    <name evidence="2" type="ORF">AMTR_s00011p00169440</name>
</gene>
<proteinExistence type="predicted"/>
<dbReference type="Proteomes" id="UP000017836">
    <property type="component" value="Unassembled WGS sequence"/>
</dbReference>
<evidence type="ECO:0000313" key="3">
    <source>
        <dbReference type="Proteomes" id="UP000017836"/>
    </source>
</evidence>
<protein>
    <submittedName>
        <fullName evidence="2">Uncharacterized protein</fullName>
    </submittedName>
</protein>
<name>W1NHF1_AMBTC</name>